<keyword evidence="3" id="KW-1185">Reference proteome</keyword>
<dbReference type="InParanoid" id="Q8EWV4"/>
<organism evidence="2 3">
    <name type="scientific">Malacoplasma penetrans (strain HF-2)</name>
    <name type="common">Mycoplasma penetrans</name>
    <dbReference type="NCBI Taxonomy" id="272633"/>
    <lineage>
        <taxon>Bacteria</taxon>
        <taxon>Bacillati</taxon>
        <taxon>Mycoplasmatota</taxon>
        <taxon>Mycoplasmoidales</taxon>
        <taxon>Mycoplasmoidaceae</taxon>
        <taxon>Malacoplasma</taxon>
    </lineage>
</organism>
<name>Q8EWV4_MALP2</name>
<dbReference type="STRING" id="272633.gene:10731187"/>
<evidence type="ECO:0000313" key="3">
    <source>
        <dbReference type="Proteomes" id="UP000002522"/>
    </source>
</evidence>
<protein>
    <submittedName>
        <fullName evidence="2">Uncharacterized protein</fullName>
    </submittedName>
</protein>
<dbReference type="KEGG" id="mpe:MYPE950"/>
<reference evidence="2 3" key="1">
    <citation type="journal article" date="2002" name="Nucleic Acids Res.">
        <title>The complete genomic sequence of Mycoplasma penetrans, an intracellular bacterial pathogen in humans.</title>
        <authorList>
            <person name="Sasaki Y."/>
            <person name="Ishikawa J."/>
            <person name="Yamashita A."/>
            <person name="Oshima K."/>
            <person name="Kenri T."/>
            <person name="Furuya K."/>
            <person name="Yoshino C."/>
            <person name="Horino A."/>
            <person name="Shiba T."/>
            <person name="Sasaki T."/>
            <person name="Hattori M."/>
        </authorList>
    </citation>
    <scope>NUCLEOTIDE SEQUENCE [LARGE SCALE GENOMIC DNA]</scope>
    <source>
        <strain evidence="2 3">HF-2</strain>
    </source>
</reference>
<dbReference type="AlphaFoldDB" id="Q8EWV4"/>
<dbReference type="HOGENOM" id="CLU_1538408_0_0_14"/>
<dbReference type="Proteomes" id="UP000002522">
    <property type="component" value="Chromosome"/>
</dbReference>
<feature type="transmembrane region" description="Helical" evidence="1">
    <location>
        <begin position="151"/>
        <end position="170"/>
    </location>
</feature>
<evidence type="ECO:0000256" key="1">
    <source>
        <dbReference type="SAM" id="Phobius"/>
    </source>
</evidence>
<keyword evidence="1" id="KW-1133">Transmembrane helix</keyword>
<dbReference type="EMBL" id="BA000026">
    <property type="protein sequence ID" value="BAC43886.1"/>
    <property type="molecule type" value="Genomic_DNA"/>
</dbReference>
<feature type="transmembrane region" description="Helical" evidence="1">
    <location>
        <begin position="111"/>
        <end position="139"/>
    </location>
</feature>
<gene>
    <name evidence="2" type="ordered locus">MYPE950</name>
</gene>
<keyword evidence="1" id="KW-0472">Membrane</keyword>
<feature type="transmembrane region" description="Helical" evidence="1">
    <location>
        <begin position="65"/>
        <end position="91"/>
    </location>
</feature>
<evidence type="ECO:0000313" key="2">
    <source>
        <dbReference type="EMBL" id="BAC43886.1"/>
    </source>
</evidence>
<dbReference type="InterPro" id="IPR011655">
    <property type="entry name" value="MpPF26"/>
</dbReference>
<accession>Q8EWV4</accession>
<dbReference type="RefSeq" id="WP_011076922.1">
    <property type="nucleotide sequence ID" value="NC_004432.1"/>
</dbReference>
<proteinExistence type="predicted"/>
<keyword evidence="1" id="KW-0812">Transmembrane</keyword>
<dbReference type="Pfam" id="PF07666">
    <property type="entry name" value="MpPF26"/>
    <property type="match status" value="1"/>
</dbReference>
<sequence length="199" mass="23660">MIKKIIFWFNSFMFWLVNIDNKLYLENESLHSQKRNAFYYFSKELENPKIFKKFNKRLKSTNRLAWTYIILYSLATALMFVCVTIFYTLAIKIQIFSKIPNWELSMYEANLGITVLFLIADDIIVFYILINAILMIALTIKVSLLKKYCRLYCKCFWLALTGIFFSPFSIASSVKLVKLIKKDLIKLQNYKIEIENKNQ</sequence>